<dbReference type="InterPro" id="IPR050950">
    <property type="entry name" value="HTH-type_LysR_regulators"/>
</dbReference>
<keyword evidence="2" id="KW-0805">Transcription regulation</keyword>
<keyword evidence="3" id="KW-0238">DNA-binding</keyword>
<dbReference type="AlphaFoldDB" id="A0A133PKT6"/>
<dbReference type="SUPFAM" id="SSF53850">
    <property type="entry name" value="Periplasmic binding protein-like II"/>
    <property type="match status" value="1"/>
</dbReference>
<evidence type="ECO:0000256" key="4">
    <source>
        <dbReference type="ARBA" id="ARBA00023163"/>
    </source>
</evidence>
<evidence type="ECO:0000256" key="1">
    <source>
        <dbReference type="ARBA" id="ARBA00009437"/>
    </source>
</evidence>
<comment type="similarity">
    <text evidence="1">Belongs to the LysR transcriptional regulatory family.</text>
</comment>
<keyword evidence="4" id="KW-0804">Transcription</keyword>
<evidence type="ECO:0000256" key="2">
    <source>
        <dbReference type="ARBA" id="ARBA00023015"/>
    </source>
</evidence>
<evidence type="ECO:0000313" key="6">
    <source>
        <dbReference type="EMBL" id="KXA29162.1"/>
    </source>
</evidence>
<dbReference type="InterPro" id="IPR000847">
    <property type="entry name" value="LysR_HTH_N"/>
</dbReference>
<dbReference type="CDD" id="cd05466">
    <property type="entry name" value="PBP2_LTTR_substrate"/>
    <property type="match status" value="1"/>
</dbReference>
<sequence>MNFESIYYFTELAKTLNMNETGEKLYISQQTLSNHIKRLEDYYGTKFFFRKPKLMLTPIGEEYLAYAERLLTNESDMINKIRDLESENIGKLILGASSPRADMFIPSIIEKFTEEFPQVGLVLHEKQSKDLEAMCLENKLDLAISIDENYQNENLKSHLLLDEKLYLCVSDRLLKKHVKNLKTLKKKSIEKVDLKDFSKLPFLLYTQDNRIRSLINESFKAADVRPNDYIETGYSRIALSICNKAIAAVFISQMNIKRWTDEFDDDVNIFPLYSGDEPVTLGIYAIKNKDRYITKYAKRFVELLEEYFNSFHADKLERIAKNKARVAP</sequence>
<dbReference type="PATRIC" id="fig|54005.3.peg.1375"/>
<dbReference type="Pfam" id="PF00126">
    <property type="entry name" value="HTH_1"/>
    <property type="match status" value="1"/>
</dbReference>
<dbReference type="GO" id="GO:0005829">
    <property type="term" value="C:cytosol"/>
    <property type="evidence" value="ECO:0007669"/>
    <property type="project" value="TreeGrafter"/>
</dbReference>
<accession>A0A133PKT6</accession>
<organism evidence="6">
    <name type="scientific">Peptoniphilus harei</name>
    <dbReference type="NCBI Taxonomy" id="54005"/>
    <lineage>
        <taxon>Bacteria</taxon>
        <taxon>Bacillati</taxon>
        <taxon>Bacillota</taxon>
        <taxon>Tissierellia</taxon>
        <taxon>Tissierellales</taxon>
        <taxon>Peptoniphilaceae</taxon>
        <taxon>Peptoniphilus</taxon>
    </lineage>
</organism>
<dbReference type="Gene3D" id="3.40.190.290">
    <property type="match status" value="1"/>
</dbReference>
<dbReference type="GO" id="GO:0003700">
    <property type="term" value="F:DNA-binding transcription factor activity"/>
    <property type="evidence" value="ECO:0007669"/>
    <property type="project" value="InterPro"/>
</dbReference>
<evidence type="ECO:0000259" key="5">
    <source>
        <dbReference type="PROSITE" id="PS50931"/>
    </source>
</evidence>
<reference evidence="6 7" key="1">
    <citation type="submission" date="2016-01" db="EMBL/GenBank/DDBJ databases">
        <authorList>
            <person name="Oliw E.H."/>
        </authorList>
    </citation>
    <scope>NUCLEOTIDE SEQUENCE [LARGE SCALE GENOMIC DNA]</scope>
    <source>
        <strain evidence="6 7">CMW7756A</strain>
    </source>
</reference>
<evidence type="ECO:0000256" key="3">
    <source>
        <dbReference type="ARBA" id="ARBA00023125"/>
    </source>
</evidence>
<dbReference type="PROSITE" id="PS50931">
    <property type="entry name" value="HTH_LYSR"/>
    <property type="match status" value="1"/>
</dbReference>
<name>A0A133PKT6_9FIRM</name>
<dbReference type="SUPFAM" id="SSF46785">
    <property type="entry name" value="Winged helix' DNA-binding domain"/>
    <property type="match status" value="1"/>
</dbReference>
<dbReference type="Proteomes" id="UP000070174">
    <property type="component" value="Unassembled WGS sequence"/>
</dbReference>
<dbReference type="Pfam" id="PF03466">
    <property type="entry name" value="LysR_substrate"/>
    <property type="match status" value="1"/>
</dbReference>
<dbReference type="PANTHER" id="PTHR30419:SF8">
    <property type="entry name" value="NITROGEN ASSIMILATION TRANSCRIPTIONAL ACTIVATOR-RELATED"/>
    <property type="match status" value="1"/>
</dbReference>
<dbReference type="EMBL" id="LRQE01000037">
    <property type="protein sequence ID" value="KXA29162.1"/>
    <property type="molecule type" value="Genomic_DNA"/>
</dbReference>
<dbReference type="PANTHER" id="PTHR30419">
    <property type="entry name" value="HTH-TYPE TRANSCRIPTIONAL REGULATOR YBHD"/>
    <property type="match status" value="1"/>
</dbReference>
<protein>
    <submittedName>
        <fullName evidence="6">LysR substrate binding domain protein</fullName>
    </submittedName>
</protein>
<dbReference type="InterPro" id="IPR036390">
    <property type="entry name" value="WH_DNA-bd_sf"/>
</dbReference>
<dbReference type="InterPro" id="IPR036388">
    <property type="entry name" value="WH-like_DNA-bd_sf"/>
</dbReference>
<proteinExistence type="inferred from homology"/>
<evidence type="ECO:0000313" key="7">
    <source>
        <dbReference type="Proteomes" id="UP000070174"/>
    </source>
</evidence>
<gene>
    <name evidence="6" type="ORF">HMPREF3229_01412</name>
</gene>
<dbReference type="GO" id="GO:0003677">
    <property type="term" value="F:DNA binding"/>
    <property type="evidence" value="ECO:0007669"/>
    <property type="project" value="UniProtKB-KW"/>
</dbReference>
<feature type="domain" description="HTH lysR-type" evidence="5">
    <location>
        <begin position="1"/>
        <end position="57"/>
    </location>
</feature>
<dbReference type="Gene3D" id="1.10.10.10">
    <property type="entry name" value="Winged helix-like DNA-binding domain superfamily/Winged helix DNA-binding domain"/>
    <property type="match status" value="1"/>
</dbReference>
<dbReference type="RefSeq" id="WP_060800441.1">
    <property type="nucleotide sequence ID" value="NZ_KQ957104.1"/>
</dbReference>
<comment type="caution">
    <text evidence="6">The sequence shown here is derived from an EMBL/GenBank/DDBJ whole genome shotgun (WGS) entry which is preliminary data.</text>
</comment>
<dbReference type="InterPro" id="IPR005119">
    <property type="entry name" value="LysR_subst-bd"/>
</dbReference>